<reference evidence="3" key="1">
    <citation type="submission" date="2022-10" db="EMBL/GenBank/DDBJ databases">
        <title>Chitinophaga sp. nov., isolated from soil.</title>
        <authorList>
            <person name="Jeon C.O."/>
        </authorList>
    </citation>
    <scope>NUCLEOTIDE SEQUENCE</scope>
    <source>
        <strain evidence="3">R8</strain>
    </source>
</reference>
<feature type="domain" description="DUF2268" evidence="2">
    <location>
        <begin position="141"/>
        <end position="269"/>
    </location>
</feature>
<proteinExistence type="predicted"/>
<dbReference type="Pfam" id="PF10026">
    <property type="entry name" value="DUF2268"/>
    <property type="match status" value="1"/>
</dbReference>
<evidence type="ECO:0000259" key="2">
    <source>
        <dbReference type="Pfam" id="PF10026"/>
    </source>
</evidence>
<sequence length="299" mass="33415">MLTRAIVSLLLLTNVFNVNAQTTFTSHPDSSVFLTADIDRFWNAFDKFKKDTSVNPFGKDYVELGSPGVKGFLPGRIQSAEHLYKTVKARTAAYERVRPATFQMAQAEAKCRAAFHKLKAIYPEAQFPPVYFVIGAFNSGGTFSEDGIMIGAERQPDLAIIPFLVAHEAAHFQQKTWSESPTLLQQSIVEGAADFIGELTSGGIINEKAFAYGRQHEEALCREFVTVMDSVEYQDWLYGVSGKDGRPNDLGYWMGYQIVSTYYKKAANKNQAIKDILWVTDYRALLDKSGYLAPYLPGK</sequence>
<dbReference type="Proteomes" id="UP001162741">
    <property type="component" value="Chromosome"/>
</dbReference>
<keyword evidence="4" id="KW-1185">Reference proteome</keyword>
<feature type="signal peptide" evidence="1">
    <location>
        <begin position="1"/>
        <end position="20"/>
    </location>
</feature>
<dbReference type="EMBL" id="CP107006">
    <property type="protein sequence ID" value="UYQ92653.1"/>
    <property type="molecule type" value="Genomic_DNA"/>
</dbReference>
<name>A0ABY6IZE9_9BACT</name>
<evidence type="ECO:0000313" key="4">
    <source>
        <dbReference type="Proteomes" id="UP001162741"/>
    </source>
</evidence>
<accession>A0ABY6IZE9</accession>
<protein>
    <submittedName>
        <fullName evidence="3">DUF2268 domain-containing protein</fullName>
    </submittedName>
</protein>
<evidence type="ECO:0000256" key="1">
    <source>
        <dbReference type="SAM" id="SignalP"/>
    </source>
</evidence>
<evidence type="ECO:0000313" key="3">
    <source>
        <dbReference type="EMBL" id="UYQ92653.1"/>
    </source>
</evidence>
<dbReference type="RefSeq" id="WP_264280885.1">
    <property type="nucleotide sequence ID" value="NZ_CP107006.1"/>
</dbReference>
<feature type="chain" id="PRO_5046683062" evidence="1">
    <location>
        <begin position="21"/>
        <end position="299"/>
    </location>
</feature>
<gene>
    <name evidence="3" type="ORF">MKQ68_21470</name>
</gene>
<dbReference type="InterPro" id="IPR018728">
    <property type="entry name" value="DUF2268"/>
</dbReference>
<keyword evidence="1" id="KW-0732">Signal</keyword>
<organism evidence="3 4">
    <name type="scientific">Chitinophaga horti</name>
    <dbReference type="NCBI Taxonomy" id="2920382"/>
    <lineage>
        <taxon>Bacteria</taxon>
        <taxon>Pseudomonadati</taxon>
        <taxon>Bacteroidota</taxon>
        <taxon>Chitinophagia</taxon>
        <taxon>Chitinophagales</taxon>
        <taxon>Chitinophagaceae</taxon>
        <taxon>Chitinophaga</taxon>
    </lineage>
</organism>